<organism evidence="17 18">
    <name type="scientific">Ditylenchus destructor</name>
    <dbReference type="NCBI Taxonomy" id="166010"/>
    <lineage>
        <taxon>Eukaryota</taxon>
        <taxon>Metazoa</taxon>
        <taxon>Ecdysozoa</taxon>
        <taxon>Nematoda</taxon>
        <taxon>Chromadorea</taxon>
        <taxon>Rhabditida</taxon>
        <taxon>Tylenchina</taxon>
        <taxon>Tylenchomorpha</taxon>
        <taxon>Sphaerularioidea</taxon>
        <taxon>Anguinidae</taxon>
        <taxon>Anguininae</taxon>
        <taxon>Ditylenchus</taxon>
    </lineage>
</organism>
<evidence type="ECO:0000256" key="5">
    <source>
        <dbReference type="ARBA" id="ARBA00022723"/>
    </source>
</evidence>
<keyword evidence="5 13" id="KW-0479">Metal-binding</keyword>
<feature type="disulfide bond" evidence="14">
    <location>
        <begin position="133"/>
        <end position="165"/>
    </location>
</feature>
<dbReference type="GO" id="GO:0016020">
    <property type="term" value="C:membrane"/>
    <property type="evidence" value="ECO:0007669"/>
    <property type="project" value="InterPro"/>
</dbReference>
<dbReference type="PRINTS" id="PR00790">
    <property type="entry name" value="PAMONOXGNASE"/>
</dbReference>
<comment type="caution">
    <text evidence="17">The sequence shown here is derived from an EMBL/GenBank/DDBJ whole genome shotgun (WGS) entry which is preliminary data.</text>
</comment>
<dbReference type="InterPro" id="IPR008977">
    <property type="entry name" value="PHM/PNGase_F_dom_sf"/>
</dbReference>
<feature type="disulfide bond" evidence="14">
    <location>
        <begin position="255"/>
        <end position="369"/>
    </location>
</feature>
<name>A0AAD4R1F7_9BILA</name>
<evidence type="ECO:0000256" key="1">
    <source>
        <dbReference type="ARBA" id="ARBA00004613"/>
    </source>
</evidence>
<dbReference type="GO" id="GO:0004504">
    <property type="term" value="F:peptidylglycine monooxygenase activity"/>
    <property type="evidence" value="ECO:0007669"/>
    <property type="project" value="UniProtKB-EC"/>
</dbReference>
<keyword evidence="11" id="KW-0325">Glycoprotein</keyword>
<evidence type="ECO:0000256" key="3">
    <source>
        <dbReference type="ARBA" id="ARBA00012689"/>
    </source>
</evidence>
<dbReference type="Pfam" id="PF03712">
    <property type="entry name" value="Cu2_monoox_C"/>
    <property type="match status" value="1"/>
</dbReference>
<protein>
    <recommendedName>
        <fullName evidence="3">peptidylglycine monooxygenase</fullName>
        <ecNumber evidence="3">1.14.17.3</ecNumber>
    </recommendedName>
</protein>
<keyword evidence="7" id="KW-0560">Oxidoreductase</keyword>
<reference evidence="17" key="1">
    <citation type="submission" date="2022-01" db="EMBL/GenBank/DDBJ databases">
        <title>Genome Sequence Resource for Two Populations of Ditylenchus destructor, the Migratory Endoparasitic Phytonematode.</title>
        <authorList>
            <person name="Zhang H."/>
            <person name="Lin R."/>
            <person name="Xie B."/>
        </authorList>
    </citation>
    <scope>NUCLEOTIDE SEQUENCE</scope>
    <source>
        <strain evidence="17">BazhouSP</strain>
    </source>
</reference>
<dbReference type="SUPFAM" id="SSF49742">
    <property type="entry name" value="PHM/PNGase F"/>
    <property type="match status" value="2"/>
</dbReference>
<evidence type="ECO:0000256" key="14">
    <source>
        <dbReference type="PIRSR" id="PIRSR600720-3"/>
    </source>
</evidence>
<dbReference type="EC" id="1.14.17.3" evidence="3"/>
<comment type="similarity">
    <text evidence="2">Belongs to the copper type II ascorbate-dependent monooxygenase family.</text>
</comment>
<comment type="catalytic activity">
    <reaction evidence="12">
        <text>a [peptide]-C-terminal glycine + 2 L-ascorbate + O2 = a [peptide]-C-terminal (2S)-2-hydroxyglycine + 2 monodehydro-L-ascorbate radical + H2O</text>
        <dbReference type="Rhea" id="RHEA:21452"/>
        <dbReference type="Rhea" id="RHEA-COMP:13486"/>
        <dbReference type="Rhea" id="RHEA-COMP:15321"/>
        <dbReference type="ChEBI" id="CHEBI:15377"/>
        <dbReference type="ChEBI" id="CHEBI:15379"/>
        <dbReference type="ChEBI" id="CHEBI:38290"/>
        <dbReference type="ChEBI" id="CHEBI:59513"/>
        <dbReference type="ChEBI" id="CHEBI:137000"/>
        <dbReference type="ChEBI" id="CHEBI:142768"/>
        <dbReference type="EC" id="1.14.17.3"/>
    </reaction>
</comment>
<evidence type="ECO:0000256" key="2">
    <source>
        <dbReference type="ARBA" id="ARBA00010676"/>
    </source>
</evidence>
<dbReference type="InterPro" id="IPR024548">
    <property type="entry name" value="Cu2_monoox_C"/>
</dbReference>
<evidence type="ECO:0000256" key="8">
    <source>
        <dbReference type="ARBA" id="ARBA00023008"/>
    </source>
</evidence>
<dbReference type="Gene3D" id="2.60.120.310">
    <property type="entry name" value="Copper type II, ascorbate-dependent monooxygenase, N-terminal domain"/>
    <property type="match status" value="1"/>
</dbReference>
<keyword evidence="9 17" id="KW-0503">Monooxygenase</keyword>
<evidence type="ECO:0000313" key="18">
    <source>
        <dbReference type="Proteomes" id="UP001201812"/>
    </source>
</evidence>
<sequence>MGTRLSLNRAIFNLAAGLWHVRFYGQTHRKKQPSRVSLGSILSILLSHSKNRDVLGGCGHFLPTDRHIITIGKCRWIGKKFLSSEWMPGVITHKNDTYLCTAYALNTEDTNFLVGFDPIAHMHGVHHVLLFGCDGPGSDELVWNCGEMTRHRGDTEEEESRAPTCTEQPNILYAWAHDAPKLDLPEGVAFRVGGNTKNKYLVLQVHYMHETKKEDFSGVRVASTPLPQPKTAATLLVVTGGEIAPKSTEQLEAACVVDESVEMHPFAFRVHTHRHGKRVGGWVVKENPTTGVDQWTLLGSRDPQLPQLFEGVKNKSIVVSQGDIIAARCDIKNEENRKIQIGPTGEDEMCNFYLMYWVDGDDVLTNNVCFSPGSPQYHWSSQAGLNHLPH</sequence>
<dbReference type="InterPro" id="IPR000720">
    <property type="entry name" value="PHM/PAL"/>
</dbReference>
<evidence type="ECO:0000259" key="16">
    <source>
        <dbReference type="Pfam" id="PF03712"/>
    </source>
</evidence>
<dbReference type="FunFam" id="2.60.120.310:FF:000005">
    <property type="entry name" value="Peptidylglycine alpha-hydroxylating monooxygenase"/>
    <property type="match status" value="1"/>
</dbReference>
<comment type="cofactor">
    <cofactor evidence="13">
        <name>Cu(2+)</name>
        <dbReference type="ChEBI" id="CHEBI:29036"/>
    </cofactor>
    <text evidence="13">Binds 2 Cu(2+) ions per subunit.</text>
</comment>
<dbReference type="InterPro" id="IPR014783">
    <property type="entry name" value="Cu2_ascorb_mOase_CS-2"/>
</dbReference>
<keyword evidence="8 13" id="KW-0186">Copper</keyword>
<comment type="subcellular location">
    <subcellularLocation>
        <location evidence="1">Secreted</location>
    </subcellularLocation>
</comment>
<keyword evidence="6" id="KW-0732">Signal</keyword>
<evidence type="ECO:0000256" key="6">
    <source>
        <dbReference type="ARBA" id="ARBA00022729"/>
    </source>
</evidence>
<feature type="disulfide bond" evidence="14">
    <location>
        <begin position="100"/>
        <end position="145"/>
    </location>
</feature>
<dbReference type="AlphaFoldDB" id="A0AAD4R1F7"/>
<feature type="binding site" evidence="13">
    <location>
        <position position="271"/>
    </location>
    <ligand>
        <name>Cu(2+)</name>
        <dbReference type="ChEBI" id="CHEBI:29036"/>
        <label>1</label>
        <note>catalytic</note>
    </ligand>
</feature>
<dbReference type="GO" id="GO:0006518">
    <property type="term" value="P:peptide metabolic process"/>
    <property type="evidence" value="ECO:0007669"/>
    <property type="project" value="InterPro"/>
</dbReference>
<evidence type="ECO:0000256" key="12">
    <source>
        <dbReference type="ARBA" id="ARBA00048431"/>
    </source>
</evidence>
<dbReference type="Proteomes" id="UP001201812">
    <property type="component" value="Unassembled WGS sequence"/>
</dbReference>
<evidence type="ECO:0000259" key="15">
    <source>
        <dbReference type="Pfam" id="PF01082"/>
    </source>
</evidence>
<proteinExistence type="inferred from homology"/>
<evidence type="ECO:0000256" key="13">
    <source>
        <dbReference type="PIRSR" id="PIRSR600720-2"/>
    </source>
</evidence>
<evidence type="ECO:0000256" key="10">
    <source>
        <dbReference type="ARBA" id="ARBA00023157"/>
    </source>
</evidence>
<keyword evidence="18" id="KW-1185">Reference proteome</keyword>
<dbReference type="GO" id="GO:0005576">
    <property type="term" value="C:extracellular region"/>
    <property type="evidence" value="ECO:0007669"/>
    <property type="project" value="UniProtKB-SubCell"/>
</dbReference>
<dbReference type="PROSITE" id="PS00085">
    <property type="entry name" value="CU2_MONOOXYGENASE_2"/>
    <property type="match status" value="1"/>
</dbReference>
<dbReference type="Gene3D" id="2.60.120.230">
    <property type="match status" value="1"/>
</dbReference>
<dbReference type="Pfam" id="PF01082">
    <property type="entry name" value="Cu2_monooxygen"/>
    <property type="match status" value="1"/>
</dbReference>
<feature type="domain" description="Copper type II ascorbate-dependent monooxygenase N-terminal" evidence="15">
    <location>
        <begin position="91"/>
        <end position="213"/>
    </location>
</feature>
<evidence type="ECO:0000313" key="17">
    <source>
        <dbReference type="EMBL" id="KAI1709650.1"/>
    </source>
</evidence>
<dbReference type="PANTHER" id="PTHR10680">
    <property type="entry name" value="PEPTIDYL-GLYCINE ALPHA-AMIDATING MONOOXYGENASE"/>
    <property type="match status" value="1"/>
</dbReference>
<feature type="binding site" evidence="13">
    <location>
        <position position="126"/>
    </location>
    <ligand>
        <name>Cu(2+)</name>
        <dbReference type="ChEBI" id="CHEBI:29036"/>
        <label>1</label>
        <note>catalytic</note>
    </ligand>
</feature>
<evidence type="ECO:0000256" key="9">
    <source>
        <dbReference type="ARBA" id="ARBA00023033"/>
    </source>
</evidence>
<dbReference type="InterPro" id="IPR000323">
    <property type="entry name" value="Cu2_ascorb_mOase_N"/>
</dbReference>
<keyword evidence="4" id="KW-0964">Secreted</keyword>
<dbReference type="EMBL" id="JAKKPZ010000029">
    <property type="protein sequence ID" value="KAI1709650.1"/>
    <property type="molecule type" value="Genomic_DNA"/>
</dbReference>
<keyword evidence="10 14" id="KW-1015">Disulfide bond</keyword>
<dbReference type="InterPro" id="IPR036939">
    <property type="entry name" value="Cu2_ascorb_mOase_N_sf"/>
</dbReference>
<feature type="binding site" evidence="13">
    <location>
        <position position="349"/>
    </location>
    <ligand>
        <name>Cu(2+)</name>
        <dbReference type="ChEBI" id="CHEBI:29036"/>
        <label>1</label>
        <note>catalytic</note>
    </ligand>
</feature>
<dbReference type="InterPro" id="IPR014784">
    <property type="entry name" value="Cu2_ascorb_mOase-like_C"/>
</dbReference>
<feature type="disulfide bond" evidence="14">
    <location>
        <begin position="329"/>
        <end position="350"/>
    </location>
</feature>
<feature type="binding site" evidence="13">
    <location>
        <position position="206"/>
    </location>
    <ligand>
        <name>Cu(2+)</name>
        <dbReference type="ChEBI" id="CHEBI:29036"/>
        <label>1</label>
        <note>catalytic</note>
    </ligand>
</feature>
<feature type="binding site" evidence="13">
    <location>
        <position position="273"/>
    </location>
    <ligand>
        <name>Cu(2+)</name>
        <dbReference type="ChEBI" id="CHEBI:29036"/>
        <label>1</label>
        <note>catalytic</note>
    </ligand>
</feature>
<feature type="domain" description="Copper type II ascorbate-dependent monooxygenase C-terminal" evidence="16">
    <location>
        <begin position="232"/>
        <end position="381"/>
    </location>
</feature>
<accession>A0AAD4R1F7</accession>
<dbReference type="GO" id="GO:0005507">
    <property type="term" value="F:copper ion binding"/>
    <property type="evidence" value="ECO:0007669"/>
    <property type="project" value="InterPro"/>
</dbReference>
<gene>
    <name evidence="17" type="ORF">DdX_11038</name>
</gene>
<evidence type="ECO:0000256" key="7">
    <source>
        <dbReference type="ARBA" id="ARBA00023002"/>
    </source>
</evidence>
<dbReference type="PANTHER" id="PTHR10680:SF14">
    <property type="entry name" value="PEPTIDYL-GLYCINE ALPHA-AMIDATING MONOOXYGENASE"/>
    <property type="match status" value="1"/>
</dbReference>
<evidence type="ECO:0000256" key="11">
    <source>
        <dbReference type="ARBA" id="ARBA00023180"/>
    </source>
</evidence>
<evidence type="ECO:0000256" key="4">
    <source>
        <dbReference type="ARBA" id="ARBA00022525"/>
    </source>
</evidence>
<feature type="binding site" evidence="13">
    <location>
        <position position="127"/>
    </location>
    <ligand>
        <name>Cu(2+)</name>
        <dbReference type="ChEBI" id="CHEBI:29036"/>
        <label>1</label>
        <note>catalytic</note>
    </ligand>
</feature>